<dbReference type="InterPro" id="IPR034457">
    <property type="entry name" value="Organic_radical-activating"/>
</dbReference>
<dbReference type="GO" id="GO:0046872">
    <property type="term" value="F:metal ion binding"/>
    <property type="evidence" value="ECO:0007669"/>
    <property type="project" value="UniProtKB-KW"/>
</dbReference>
<dbReference type="AlphaFoldDB" id="A0A1B7KZ93"/>
<dbReference type="InterPro" id="IPR013785">
    <property type="entry name" value="Aldolase_TIM"/>
</dbReference>
<gene>
    <name evidence="10" type="ORF">A9B99_15775</name>
</gene>
<evidence type="ECO:0000256" key="3">
    <source>
        <dbReference type="ARBA" id="ARBA00022485"/>
    </source>
</evidence>
<dbReference type="Pfam" id="PF13353">
    <property type="entry name" value="Fer4_12"/>
    <property type="match status" value="1"/>
</dbReference>
<dbReference type="GO" id="GO:0016829">
    <property type="term" value="F:lyase activity"/>
    <property type="evidence" value="ECO:0007669"/>
    <property type="project" value="UniProtKB-KW"/>
</dbReference>
<dbReference type="SFLD" id="SFLDG01118">
    <property type="entry name" value="activating_enzymes__group_2"/>
    <property type="match status" value="1"/>
</dbReference>
<dbReference type="SFLD" id="SFLDS00029">
    <property type="entry name" value="Radical_SAM"/>
    <property type="match status" value="1"/>
</dbReference>
<evidence type="ECO:0000313" key="10">
    <source>
        <dbReference type="EMBL" id="OAT75323.1"/>
    </source>
</evidence>
<dbReference type="PROSITE" id="PS01087">
    <property type="entry name" value="RADICAL_ACTIVATING"/>
    <property type="match status" value="1"/>
</dbReference>
<evidence type="ECO:0000256" key="4">
    <source>
        <dbReference type="ARBA" id="ARBA00022691"/>
    </source>
</evidence>
<keyword evidence="4" id="KW-0949">S-adenosyl-L-methionine</keyword>
<keyword evidence="7" id="KW-0408">Iron</keyword>
<evidence type="ECO:0000256" key="1">
    <source>
        <dbReference type="ARBA" id="ARBA00001966"/>
    </source>
</evidence>
<evidence type="ECO:0000259" key="9">
    <source>
        <dbReference type="PROSITE" id="PS51918"/>
    </source>
</evidence>
<dbReference type="STRING" id="1691903.A9B99_15775"/>
<keyword evidence="3" id="KW-0004">4Fe-4S</keyword>
<dbReference type="Gene3D" id="3.20.20.70">
    <property type="entry name" value="Aldolase class I"/>
    <property type="match status" value="1"/>
</dbReference>
<reference evidence="11" key="1">
    <citation type="submission" date="2016-05" db="EMBL/GenBank/DDBJ databases">
        <authorList>
            <person name="Behera P."/>
            <person name="Vaishampayan P."/>
            <person name="Singh N."/>
            <person name="Raina V."/>
            <person name="Suar M."/>
            <person name="Pattnaik A."/>
            <person name="Rastogi G."/>
        </authorList>
    </citation>
    <scope>NUCLEOTIDE SEQUENCE [LARGE SCALE GENOMIC DNA]</scope>
    <source>
        <strain evidence="11">MP23</strain>
    </source>
</reference>
<comment type="cofactor">
    <cofactor evidence="1">
        <name>[4Fe-4S] cluster</name>
        <dbReference type="ChEBI" id="CHEBI:49883"/>
    </cofactor>
</comment>
<comment type="similarity">
    <text evidence="2">Belongs to the organic radical-activating enzymes family.</text>
</comment>
<feature type="domain" description="Radical SAM core" evidence="9">
    <location>
        <begin position="11"/>
        <end position="291"/>
    </location>
</feature>
<keyword evidence="10" id="KW-0456">Lyase</keyword>
<proteinExistence type="inferred from homology"/>
<evidence type="ECO:0000256" key="2">
    <source>
        <dbReference type="ARBA" id="ARBA00009777"/>
    </source>
</evidence>
<dbReference type="PROSITE" id="PS51918">
    <property type="entry name" value="RADICAL_SAM"/>
    <property type="match status" value="1"/>
</dbReference>
<dbReference type="GO" id="GO:0016491">
    <property type="term" value="F:oxidoreductase activity"/>
    <property type="evidence" value="ECO:0007669"/>
    <property type="project" value="UniProtKB-KW"/>
</dbReference>
<dbReference type="Pfam" id="PF04055">
    <property type="entry name" value="Radical_SAM"/>
    <property type="match status" value="1"/>
</dbReference>
<evidence type="ECO:0000256" key="7">
    <source>
        <dbReference type="ARBA" id="ARBA00023004"/>
    </source>
</evidence>
<dbReference type="EMBL" id="LYRP01000048">
    <property type="protein sequence ID" value="OAT75323.1"/>
    <property type="molecule type" value="Genomic_DNA"/>
</dbReference>
<dbReference type="RefSeq" id="WP_064600921.1">
    <property type="nucleotide sequence ID" value="NZ_LYRP01000048.1"/>
</dbReference>
<comment type="caution">
    <text evidence="10">The sequence shown here is derived from an EMBL/GenBank/DDBJ whole genome shotgun (WGS) entry which is preliminary data.</text>
</comment>
<dbReference type="CDD" id="cd01335">
    <property type="entry name" value="Radical_SAM"/>
    <property type="match status" value="1"/>
</dbReference>
<dbReference type="InterPro" id="IPR058240">
    <property type="entry name" value="rSAM_sf"/>
</dbReference>
<dbReference type="PANTHER" id="PTHR30352:SF14">
    <property type="entry name" value="PYRUVATE FORMATE-LYASE 3-ACTIVATING ENZYME-RELATED"/>
    <property type="match status" value="1"/>
</dbReference>
<evidence type="ECO:0000256" key="6">
    <source>
        <dbReference type="ARBA" id="ARBA00023002"/>
    </source>
</evidence>
<dbReference type="InterPro" id="IPR040074">
    <property type="entry name" value="BssD/PflA/YjjW"/>
</dbReference>
<sequence>MIFNIQRYSTHDGPGIRTVVFLKGCSLACRWCQNPESRSAEQEVLFDARLCLTGCARCCHAAPQAISRKPGGGLDIARSKLSGSAVKALVKCCPSQALTVCGENRTVEDIMQVVLRDKPFYQRSGGGVTLSGGEPFMNPELALALLQASHEEGIHTAVETCLHVPWHNIEPCLPFTRLFLADLKHTNTELFKTWTRGSARRVMANLQRLAEQGAQVVIRVPLIPGFNASEGAVRSIVDFAAGLPGVEQIHFLPYHTLGMNKYALLGLPYEAPGKPLDNPALLTFAQSYAYQKGLAATLRG</sequence>
<dbReference type="SFLD" id="SFLDG01066">
    <property type="entry name" value="organic_radical-activating_enz"/>
    <property type="match status" value="1"/>
</dbReference>
<evidence type="ECO:0000256" key="8">
    <source>
        <dbReference type="ARBA" id="ARBA00023014"/>
    </source>
</evidence>
<dbReference type="SUPFAM" id="SSF102114">
    <property type="entry name" value="Radical SAM enzymes"/>
    <property type="match status" value="1"/>
</dbReference>
<keyword evidence="11" id="KW-1185">Reference proteome</keyword>
<keyword evidence="5" id="KW-0479">Metal-binding</keyword>
<name>A0A1B7KZ93_9ENTR</name>
<dbReference type="InterPro" id="IPR001989">
    <property type="entry name" value="Radical_activat_CS"/>
</dbReference>
<evidence type="ECO:0000313" key="11">
    <source>
        <dbReference type="Proteomes" id="UP000078225"/>
    </source>
</evidence>
<evidence type="ECO:0000256" key="5">
    <source>
        <dbReference type="ARBA" id="ARBA00022723"/>
    </source>
</evidence>
<dbReference type="InterPro" id="IPR012839">
    <property type="entry name" value="Organic_radical_activase"/>
</dbReference>
<dbReference type="PANTHER" id="PTHR30352">
    <property type="entry name" value="PYRUVATE FORMATE-LYASE-ACTIVATING ENZYME"/>
    <property type="match status" value="1"/>
</dbReference>
<keyword evidence="6" id="KW-0560">Oxidoreductase</keyword>
<accession>A0A1B7KZ93</accession>
<organism evidence="10 11">
    <name type="scientific">Mangrovibacter phragmitis</name>
    <dbReference type="NCBI Taxonomy" id="1691903"/>
    <lineage>
        <taxon>Bacteria</taxon>
        <taxon>Pseudomonadati</taxon>
        <taxon>Pseudomonadota</taxon>
        <taxon>Gammaproteobacteria</taxon>
        <taxon>Enterobacterales</taxon>
        <taxon>Enterobacteriaceae</taxon>
        <taxon>Mangrovibacter</taxon>
    </lineage>
</organism>
<protein>
    <submittedName>
        <fullName evidence="10">Pyruvate formate lyase-activating protein</fullName>
    </submittedName>
</protein>
<keyword evidence="8" id="KW-0411">Iron-sulfur</keyword>
<dbReference type="InterPro" id="IPR007197">
    <property type="entry name" value="rSAM"/>
</dbReference>
<dbReference type="PIRSF" id="PIRSF000371">
    <property type="entry name" value="PFL_act_enz"/>
    <property type="match status" value="1"/>
</dbReference>
<dbReference type="Proteomes" id="UP000078225">
    <property type="component" value="Unassembled WGS sequence"/>
</dbReference>
<dbReference type="GO" id="GO:0051539">
    <property type="term" value="F:4 iron, 4 sulfur cluster binding"/>
    <property type="evidence" value="ECO:0007669"/>
    <property type="project" value="UniProtKB-KW"/>
</dbReference>
<keyword evidence="10" id="KW-0670">Pyruvate</keyword>
<dbReference type="OrthoDB" id="9782387at2"/>
<dbReference type="NCBIfam" id="TIGR02494">
    <property type="entry name" value="PFLE_PFLC"/>
    <property type="match status" value="1"/>
</dbReference>